<reference evidence="1" key="2">
    <citation type="submission" date="2020-09" db="EMBL/GenBank/DDBJ databases">
        <authorList>
            <person name="Sun Q."/>
            <person name="Zhou Y."/>
        </authorList>
    </citation>
    <scope>NUCLEOTIDE SEQUENCE</scope>
    <source>
        <strain evidence="1">CGMCC 1.15966</strain>
    </source>
</reference>
<reference evidence="1" key="1">
    <citation type="journal article" date="2014" name="Int. J. Syst. Evol. Microbiol.">
        <title>Complete genome sequence of Corynebacterium casei LMG S-19264T (=DSM 44701T), isolated from a smear-ripened cheese.</title>
        <authorList>
            <consortium name="US DOE Joint Genome Institute (JGI-PGF)"/>
            <person name="Walter F."/>
            <person name="Albersmeier A."/>
            <person name="Kalinowski J."/>
            <person name="Ruckert C."/>
        </authorList>
    </citation>
    <scope>NUCLEOTIDE SEQUENCE</scope>
    <source>
        <strain evidence="1">CGMCC 1.15966</strain>
    </source>
</reference>
<keyword evidence="2" id="KW-1185">Reference proteome</keyword>
<dbReference type="AlphaFoldDB" id="A0A8H9KYM2"/>
<gene>
    <name evidence="1" type="ORF">GCM10011516_27500</name>
</gene>
<sequence length="71" mass="8316">MENKPNIDALIPHIHQIGEYLLMVHKNQPSGMVTIGSIHLKYFFNGEEIIQIYQTNKDGEVLKVLYNRKYE</sequence>
<evidence type="ECO:0000313" key="2">
    <source>
        <dbReference type="Proteomes" id="UP000614460"/>
    </source>
</evidence>
<name>A0A8H9KYM2_9SPHI</name>
<accession>A0A8H9KYM2</accession>
<dbReference type="EMBL" id="BMKM01000008">
    <property type="protein sequence ID" value="GGE28328.1"/>
    <property type="molecule type" value="Genomic_DNA"/>
</dbReference>
<dbReference type="Proteomes" id="UP000614460">
    <property type="component" value="Unassembled WGS sequence"/>
</dbReference>
<comment type="caution">
    <text evidence="1">The sequence shown here is derived from an EMBL/GenBank/DDBJ whole genome shotgun (WGS) entry which is preliminary data.</text>
</comment>
<evidence type="ECO:0000313" key="1">
    <source>
        <dbReference type="EMBL" id="GGE28328.1"/>
    </source>
</evidence>
<protein>
    <submittedName>
        <fullName evidence="1">Uncharacterized protein</fullName>
    </submittedName>
</protein>
<organism evidence="1 2">
    <name type="scientific">Sphingobacterium cellulitidis</name>
    <dbReference type="NCBI Taxonomy" id="1768011"/>
    <lineage>
        <taxon>Bacteria</taxon>
        <taxon>Pseudomonadati</taxon>
        <taxon>Bacteroidota</taxon>
        <taxon>Sphingobacteriia</taxon>
        <taxon>Sphingobacteriales</taxon>
        <taxon>Sphingobacteriaceae</taxon>
        <taxon>Sphingobacterium</taxon>
    </lineage>
</organism>
<dbReference type="RefSeq" id="WP_182498252.1">
    <property type="nucleotide sequence ID" value="NZ_BMKM01000008.1"/>
</dbReference>
<proteinExistence type="predicted"/>